<evidence type="ECO:0000313" key="3">
    <source>
        <dbReference type="Proteomes" id="UP001223390"/>
    </source>
</evidence>
<feature type="chain" id="PRO_5046746973" evidence="1">
    <location>
        <begin position="29"/>
        <end position="195"/>
    </location>
</feature>
<dbReference type="Proteomes" id="UP001223390">
    <property type="component" value="Unassembled WGS sequence"/>
</dbReference>
<keyword evidence="3" id="KW-1185">Reference proteome</keyword>
<gene>
    <name evidence="2" type="ORF">QEZ40_004807</name>
</gene>
<sequence length="195" mass="20260">MNQRTRTTLFIPLAACSLALGPVTAAWAVTAAPHAAPAAQCFVEPKAGDATKVTVTGEGFDKAKGKVKVDRTDGDGGTLVTPGADGKFTATDQPAGKYEASQVNGPSATCLAGQEAQDAVNKNFIDSERKRGTREGFTDGKELAQAGVCDAEAKPKVNNLQGLTADNEAKKKAQEAYKAAYTAAFDAAINRYCTD</sequence>
<keyword evidence="1" id="KW-0732">Signal</keyword>
<feature type="signal peptide" evidence="1">
    <location>
        <begin position="1"/>
        <end position="28"/>
    </location>
</feature>
<evidence type="ECO:0000313" key="2">
    <source>
        <dbReference type="EMBL" id="MDK9499386.1"/>
    </source>
</evidence>
<dbReference type="RefSeq" id="WP_285345281.1">
    <property type="nucleotide sequence ID" value="NZ_JASITI010000043.1"/>
</dbReference>
<organism evidence="2 3">
    <name type="scientific">Streptomyces katrae</name>
    <dbReference type="NCBI Taxonomy" id="68223"/>
    <lineage>
        <taxon>Bacteria</taxon>
        <taxon>Bacillati</taxon>
        <taxon>Actinomycetota</taxon>
        <taxon>Actinomycetes</taxon>
        <taxon>Kitasatosporales</taxon>
        <taxon>Streptomycetaceae</taxon>
        <taxon>Streptomyces</taxon>
    </lineage>
</organism>
<accession>A0ABT7H1I9</accession>
<proteinExistence type="predicted"/>
<reference evidence="2 3" key="1">
    <citation type="submission" date="2023-05" db="EMBL/GenBank/DDBJ databases">
        <title>Sequencing and Assembly of Streptomyces sp. NP73.</title>
        <authorList>
            <person name="Konwar A.N."/>
            <person name="Saikia K."/>
            <person name="Thakur D."/>
        </authorList>
    </citation>
    <scope>NUCLEOTIDE SEQUENCE [LARGE SCALE GENOMIC DNA]</scope>
    <source>
        <strain evidence="2 3">NP73</strain>
    </source>
</reference>
<protein>
    <submittedName>
        <fullName evidence="2">Uncharacterized protein</fullName>
    </submittedName>
</protein>
<evidence type="ECO:0000256" key="1">
    <source>
        <dbReference type="SAM" id="SignalP"/>
    </source>
</evidence>
<comment type="caution">
    <text evidence="2">The sequence shown here is derived from an EMBL/GenBank/DDBJ whole genome shotgun (WGS) entry which is preliminary data.</text>
</comment>
<name>A0ABT7H1I9_9ACTN</name>
<dbReference type="EMBL" id="JASITI010000043">
    <property type="protein sequence ID" value="MDK9499386.1"/>
    <property type="molecule type" value="Genomic_DNA"/>
</dbReference>